<dbReference type="SUPFAM" id="SSF56235">
    <property type="entry name" value="N-terminal nucleophile aminohydrolases (Ntn hydrolases)"/>
    <property type="match status" value="1"/>
</dbReference>
<evidence type="ECO:0000256" key="1">
    <source>
        <dbReference type="ARBA" id="ARBA00022490"/>
    </source>
</evidence>
<comment type="similarity">
    <text evidence="4">Belongs to the peptidase T1B family.</text>
</comment>
<dbReference type="AlphaFoldDB" id="A0A813IND7"/>
<gene>
    <name evidence="5" type="ORF">PGLA2088_LOCUS11006</name>
</gene>
<dbReference type="GO" id="GO:0010498">
    <property type="term" value="P:proteasomal protein catabolic process"/>
    <property type="evidence" value="ECO:0007669"/>
    <property type="project" value="InterPro"/>
</dbReference>
<dbReference type="GO" id="GO:0005839">
    <property type="term" value="C:proteasome core complex"/>
    <property type="evidence" value="ECO:0007669"/>
    <property type="project" value="InterPro"/>
</dbReference>
<dbReference type="Gene3D" id="3.60.20.10">
    <property type="entry name" value="Glutamine Phosphoribosylpyrophosphate, subunit 1, domain 1"/>
    <property type="match status" value="1"/>
</dbReference>
<comment type="caution">
    <text evidence="5">The sequence shown here is derived from an EMBL/GenBank/DDBJ whole genome shotgun (WGS) entry which is preliminary data.</text>
</comment>
<name>A0A813IND7_POLGL</name>
<keyword evidence="1 4" id="KW-0963">Cytoplasm</keyword>
<keyword evidence="3 4" id="KW-0539">Nucleus</keyword>
<protein>
    <recommendedName>
        <fullName evidence="4">Proteasome subunit beta</fullName>
    </recommendedName>
</protein>
<accession>A0A813IND7</accession>
<dbReference type="EMBL" id="CAJNNW010012569">
    <property type="protein sequence ID" value="CAE8654428.1"/>
    <property type="molecule type" value="Genomic_DNA"/>
</dbReference>
<evidence type="ECO:0000256" key="2">
    <source>
        <dbReference type="ARBA" id="ARBA00022942"/>
    </source>
</evidence>
<dbReference type="GO" id="GO:0005634">
    <property type="term" value="C:nucleus"/>
    <property type="evidence" value="ECO:0007669"/>
    <property type="project" value="UniProtKB-SubCell"/>
</dbReference>
<dbReference type="Proteomes" id="UP000626109">
    <property type="component" value="Unassembled WGS sequence"/>
</dbReference>
<dbReference type="InterPro" id="IPR023333">
    <property type="entry name" value="Proteasome_suB-type"/>
</dbReference>
<keyword evidence="2 4" id="KW-0647">Proteasome</keyword>
<dbReference type="PANTHER" id="PTHR32194:SF2">
    <property type="entry name" value="PROTEASOME SUBUNIT BETA TYPE-1"/>
    <property type="match status" value="1"/>
</dbReference>
<dbReference type="PANTHER" id="PTHR32194">
    <property type="entry name" value="METALLOPROTEASE TLDD"/>
    <property type="match status" value="1"/>
</dbReference>
<dbReference type="PROSITE" id="PS51476">
    <property type="entry name" value="PROTEASOME_BETA_2"/>
    <property type="match status" value="1"/>
</dbReference>
<evidence type="ECO:0000256" key="4">
    <source>
        <dbReference type="RuleBase" id="RU004203"/>
    </source>
</evidence>
<dbReference type="InterPro" id="IPR035206">
    <property type="entry name" value="Proteasome_beta2"/>
</dbReference>
<dbReference type="Pfam" id="PF00227">
    <property type="entry name" value="Proteasome"/>
    <property type="match status" value="1"/>
</dbReference>
<comment type="subcellular location">
    <subcellularLocation>
        <location evidence="4">Cytoplasm</location>
    </subcellularLocation>
    <subcellularLocation>
        <location evidence="4">Nucleus</location>
    </subcellularLocation>
</comment>
<evidence type="ECO:0000313" key="6">
    <source>
        <dbReference type="Proteomes" id="UP000626109"/>
    </source>
</evidence>
<dbReference type="CDD" id="cd03758">
    <property type="entry name" value="proteasome_beta_type_2"/>
    <property type="match status" value="1"/>
</dbReference>
<evidence type="ECO:0000256" key="3">
    <source>
        <dbReference type="ARBA" id="ARBA00023242"/>
    </source>
</evidence>
<dbReference type="InterPro" id="IPR029055">
    <property type="entry name" value="Ntn_hydrolases_N"/>
</dbReference>
<comment type="function">
    <text evidence="4">Component of the proteasome, a multicatalytic proteinase complex which is characterized by its ability to cleave peptides with Arg, Phe, Tyr, Leu, and Glu adjacent to the leaving group at neutral or slightly basic pH. The proteasome has an ATP-dependent proteolytic activity.</text>
</comment>
<reference evidence="5" key="1">
    <citation type="submission" date="2021-02" db="EMBL/GenBank/DDBJ databases">
        <authorList>
            <person name="Dougan E. K."/>
            <person name="Rhodes N."/>
            <person name="Thang M."/>
            <person name="Chan C."/>
        </authorList>
    </citation>
    <scope>NUCLEOTIDE SEQUENCE</scope>
</reference>
<proteinExistence type="inferred from homology"/>
<feature type="non-terminal residue" evidence="5">
    <location>
        <position position="194"/>
    </location>
</feature>
<dbReference type="GO" id="GO:0005737">
    <property type="term" value="C:cytoplasm"/>
    <property type="evidence" value="ECO:0007669"/>
    <property type="project" value="UniProtKB-SubCell"/>
</dbReference>
<evidence type="ECO:0000313" key="5">
    <source>
        <dbReference type="EMBL" id="CAE8654428.1"/>
    </source>
</evidence>
<dbReference type="InterPro" id="IPR001353">
    <property type="entry name" value="Proteasome_sua/b"/>
</dbReference>
<sequence length="194" mass="21516">AMSEAMFGLVGKDFVILAADQQAAFSIIRIKNDADKIWQIEDKLFACTGPPADTSNFCEYLDKNIKLHTLRTGLSLSTKACANYTRNELAAALRKGPYNVDLLVAGCDASGPALYFLDLYASSEKVNKGAHGYGAMFTLGLMDRYWKPDLTEAEAIDIIRMCIKELETRFIIDLGNYKCKIVDKNGVREIKLKA</sequence>
<comment type="subunit">
    <text evidence="4">Component of the proteasome complex.</text>
</comment>
<organism evidence="5 6">
    <name type="scientific">Polarella glacialis</name>
    <name type="common">Dinoflagellate</name>
    <dbReference type="NCBI Taxonomy" id="89957"/>
    <lineage>
        <taxon>Eukaryota</taxon>
        <taxon>Sar</taxon>
        <taxon>Alveolata</taxon>
        <taxon>Dinophyceae</taxon>
        <taxon>Suessiales</taxon>
        <taxon>Suessiaceae</taxon>
        <taxon>Polarella</taxon>
    </lineage>
</organism>